<dbReference type="InterPro" id="IPR051789">
    <property type="entry name" value="Bact_Polyamine_Transport"/>
</dbReference>
<evidence type="ECO:0000256" key="2">
    <source>
        <dbReference type="ARBA" id="ARBA00007069"/>
    </source>
</evidence>
<reference evidence="10" key="1">
    <citation type="submission" date="2020-10" db="EMBL/GenBank/DDBJ databases">
        <authorList>
            <person name="Gilroy R."/>
        </authorList>
    </citation>
    <scope>NUCLEOTIDE SEQUENCE</scope>
    <source>
        <strain evidence="10">1370</strain>
    </source>
</reference>
<dbReference type="SUPFAM" id="SSF161098">
    <property type="entry name" value="MetI-like"/>
    <property type="match status" value="1"/>
</dbReference>
<feature type="domain" description="ABC transmembrane type-1" evidence="9">
    <location>
        <begin position="59"/>
        <end position="254"/>
    </location>
</feature>
<dbReference type="Pfam" id="PF00528">
    <property type="entry name" value="BPD_transp_1"/>
    <property type="match status" value="1"/>
</dbReference>
<keyword evidence="5 8" id="KW-0812">Transmembrane</keyword>
<evidence type="ECO:0000256" key="7">
    <source>
        <dbReference type="ARBA" id="ARBA00023136"/>
    </source>
</evidence>
<evidence type="ECO:0000256" key="5">
    <source>
        <dbReference type="ARBA" id="ARBA00022692"/>
    </source>
</evidence>
<gene>
    <name evidence="10" type="ORF">IAD28_06695</name>
</gene>
<protein>
    <submittedName>
        <fullName evidence="10">ABC transporter permease</fullName>
    </submittedName>
</protein>
<evidence type="ECO:0000256" key="8">
    <source>
        <dbReference type="RuleBase" id="RU363032"/>
    </source>
</evidence>
<feature type="transmembrane region" description="Helical" evidence="8">
    <location>
        <begin position="94"/>
        <end position="118"/>
    </location>
</feature>
<dbReference type="AlphaFoldDB" id="A0A9D1NSQ6"/>
<evidence type="ECO:0000259" key="9">
    <source>
        <dbReference type="PROSITE" id="PS50928"/>
    </source>
</evidence>
<keyword evidence="6 8" id="KW-1133">Transmembrane helix</keyword>
<dbReference type="GO" id="GO:0005886">
    <property type="term" value="C:plasma membrane"/>
    <property type="evidence" value="ECO:0007669"/>
    <property type="project" value="UniProtKB-SubCell"/>
</dbReference>
<comment type="subcellular location">
    <subcellularLocation>
        <location evidence="1 8">Cell membrane</location>
        <topology evidence="1 8">Multi-pass membrane protein</topology>
    </subcellularLocation>
</comment>
<keyword evidence="3 8" id="KW-0813">Transport</keyword>
<comment type="caution">
    <text evidence="10">The sequence shown here is derived from an EMBL/GenBank/DDBJ whole genome shotgun (WGS) entry which is preliminary data.</text>
</comment>
<feature type="transmembrane region" description="Helical" evidence="8">
    <location>
        <begin position="124"/>
        <end position="148"/>
    </location>
</feature>
<dbReference type="PROSITE" id="PS50928">
    <property type="entry name" value="ABC_TM1"/>
    <property type="match status" value="1"/>
</dbReference>
<proteinExistence type="inferred from homology"/>
<accession>A0A9D1NSQ6</accession>
<reference evidence="10" key="2">
    <citation type="journal article" date="2021" name="PeerJ">
        <title>Extensive microbial diversity within the chicken gut microbiome revealed by metagenomics and culture.</title>
        <authorList>
            <person name="Gilroy R."/>
            <person name="Ravi A."/>
            <person name="Getino M."/>
            <person name="Pursley I."/>
            <person name="Horton D.L."/>
            <person name="Alikhan N.F."/>
            <person name="Baker D."/>
            <person name="Gharbi K."/>
            <person name="Hall N."/>
            <person name="Watson M."/>
            <person name="Adriaenssens E.M."/>
            <person name="Foster-Nyarko E."/>
            <person name="Jarju S."/>
            <person name="Secka A."/>
            <person name="Antonio M."/>
            <person name="Oren A."/>
            <person name="Chaudhuri R.R."/>
            <person name="La Ragione R."/>
            <person name="Hildebrand F."/>
            <person name="Pallen M.J."/>
        </authorList>
    </citation>
    <scope>NUCLEOTIDE SEQUENCE</scope>
    <source>
        <strain evidence="10">1370</strain>
    </source>
</reference>
<keyword evidence="7 8" id="KW-0472">Membrane</keyword>
<keyword evidence="4" id="KW-1003">Cell membrane</keyword>
<comment type="similarity">
    <text evidence="2">Belongs to the binding-protein-dependent transport system permease family. CysTW subfamily.</text>
</comment>
<dbReference type="InterPro" id="IPR000515">
    <property type="entry name" value="MetI-like"/>
</dbReference>
<dbReference type="Proteomes" id="UP000823960">
    <property type="component" value="Unassembled WGS sequence"/>
</dbReference>
<evidence type="ECO:0000256" key="1">
    <source>
        <dbReference type="ARBA" id="ARBA00004651"/>
    </source>
</evidence>
<feature type="transmembrane region" description="Helical" evidence="8">
    <location>
        <begin position="179"/>
        <end position="200"/>
    </location>
</feature>
<evidence type="ECO:0000313" key="10">
    <source>
        <dbReference type="EMBL" id="HIV11360.1"/>
    </source>
</evidence>
<dbReference type="EMBL" id="DVOL01000095">
    <property type="protein sequence ID" value="HIV11360.1"/>
    <property type="molecule type" value="Genomic_DNA"/>
</dbReference>
<dbReference type="GO" id="GO:0055085">
    <property type="term" value="P:transmembrane transport"/>
    <property type="evidence" value="ECO:0007669"/>
    <property type="project" value="InterPro"/>
</dbReference>
<evidence type="ECO:0000313" key="11">
    <source>
        <dbReference type="Proteomes" id="UP000823960"/>
    </source>
</evidence>
<evidence type="ECO:0000256" key="3">
    <source>
        <dbReference type="ARBA" id="ARBA00022448"/>
    </source>
</evidence>
<feature type="transmembrane region" description="Helical" evidence="8">
    <location>
        <begin position="12"/>
        <end position="31"/>
    </location>
</feature>
<feature type="transmembrane region" description="Helical" evidence="8">
    <location>
        <begin position="233"/>
        <end position="254"/>
    </location>
</feature>
<name>A0A9D1NSQ6_9FIRM</name>
<feature type="transmembrane region" description="Helical" evidence="8">
    <location>
        <begin position="59"/>
        <end position="82"/>
    </location>
</feature>
<evidence type="ECO:0000256" key="6">
    <source>
        <dbReference type="ARBA" id="ARBA00022989"/>
    </source>
</evidence>
<dbReference type="Gene3D" id="1.10.3720.10">
    <property type="entry name" value="MetI-like"/>
    <property type="match status" value="1"/>
</dbReference>
<feature type="non-terminal residue" evidence="10">
    <location>
        <position position="261"/>
    </location>
</feature>
<dbReference type="PANTHER" id="PTHR43848">
    <property type="entry name" value="PUTRESCINE TRANSPORT SYSTEM PERMEASE PROTEIN POTI"/>
    <property type="match status" value="1"/>
</dbReference>
<dbReference type="InterPro" id="IPR035906">
    <property type="entry name" value="MetI-like_sf"/>
</dbReference>
<dbReference type="PANTHER" id="PTHR43848:SF2">
    <property type="entry name" value="PUTRESCINE TRANSPORT SYSTEM PERMEASE PROTEIN POTI"/>
    <property type="match status" value="1"/>
</dbReference>
<sequence>MKSVYAKLYMYLLYIFLYLPILVLIVFSFNASKSRANWTGFTFDWYIRLFNNEDILRSLVNTVIIAVAASVLATVLGTVAALGIHSMKKTPRSLIMGATYIPVINPEIIMGISLMLLFKFFVDYFGFKFGFVSLILAHISFDVPYVIYNVLPKLRTMNPNLVEAACDLGCNQRMAFFKVVIPEIMPGIFSGFLMALTYSVDDFVVSYFTSGVGVQTLSITIESMTRLKISPEINALSAIIFVVISAILITKNIIENRRLRH</sequence>
<organism evidence="10 11">
    <name type="scientific">Candidatus Faeciplasma avium</name>
    <dbReference type="NCBI Taxonomy" id="2840798"/>
    <lineage>
        <taxon>Bacteria</taxon>
        <taxon>Bacillati</taxon>
        <taxon>Bacillota</taxon>
        <taxon>Clostridia</taxon>
        <taxon>Eubacteriales</taxon>
        <taxon>Oscillospiraceae</taxon>
        <taxon>Oscillospiraceae incertae sedis</taxon>
        <taxon>Candidatus Faeciplasma</taxon>
    </lineage>
</organism>
<evidence type="ECO:0000256" key="4">
    <source>
        <dbReference type="ARBA" id="ARBA00022475"/>
    </source>
</evidence>
<dbReference type="CDD" id="cd06261">
    <property type="entry name" value="TM_PBP2"/>
    <property type="match status" value="1"/>
</dbReference>